<protein>
    <submittedName>
        <fullName evidence="2">Uncharacterized protein</fullName>
    </submittedName>
</protein>
<keyword evidence="3" id="KW-1185">Reference proteome</keyword>
<gene>
    <name evidence="2" type="ORF">ACFO5S_08425</name>
</gene>
<evidence type="ECO:0000256" key="1">
    <source>
        <dbReference type="SAM" id="MobiDB-lite"/>
    </source>
</evidence>
<organism evidence="2 3">
    <name type="scientific">Flavobacterium branchiicola</name>
    <dbReference type="NCBI Taxonomy" id="1114875"/>
    <lineage>
        <taxon>Bacteria</taxon>
        <taxon>Pseudomonadati</taxon>
        <taxon>Bacteroidota</taxon>
        <taxon>Flavobacteriia</taxon>
        <taxon>Flavobacteriales</taxon>
        <taxon>Flavobacteriaceae</taxon>
        <taxon>Flavobacterium</taxon>
    </lineage>
</organism>
<dbReference type="EMBL" id="JBHSGV010000003">
    <property type="protein sequence ID" value="MFC4747470.1"/>
    <property type="molecule type" value="Genomic_DNA"/>
</dbReference>
<evidence type="ECO:0000313" key="2">
    <source>
        <dbReference type="EMBL" id="MFC4747470.1"/>
    </source>
</evidence>
<dbReference type="RefSeq" id="WP_213257234.1">
    <property type="nucleotide sequence ID" value="NZ_JAGYWA010000003.1"/>
</dbReference>
<dbReference type="Proteomes" id="UP001595935">
    <property type="component" value="Unassembled WGS sequence"/>
</dbReference>
<proteinExistence type="predicted"/>
<name>A0ABV9PFU5_9FLAO</name>
<comment type="caution">
    <text evidence="2">The sequence shown here is derived from an EMBL/GenBank/DDBJ whole genome shotgun (WGS) entry which is preliminary data.</text>
</comment>
<evidence type="ECO:0000313" key="3">
    <source>
        <dbReference type="Proteomes" id="UP001595935"/>
    </source>
</evidence>
<reference evidence="3" key="1">
    <citation type="journal article" date="2019" name="Int. J. Syst. Evol. Microbiol.">
        <title>The Global Catalogue of Microorganisms (GCM) 10K type strain sequencing project: providing services to taxonomists for standard genome sequencing and annotation.</title>
        <authorList>
            <consortium name="The Broad Institute Genomics Platform"/>
            <consortium name="The Broad Institute Genome Sequencing Center for Infectious Disease"/>
            <person name="Wu L."/>
            <person name="Ma J."/>
        </authorList>
    </citation>
    <scope>NUCLEOTIDE SEQUENCE [LARGE SCALE GENOMIC DNA]</scope>
    <source>
        <strain evidence="3">WYCCWR 13023</strain>
    </source>
</reference>
<accession>A0ABV9PFU5</accession>
<sequence>MKTKKEKKESQKFGLEKFEVAKLKNTHLIKGGGDDSMDTGNTKKKMEPSAKC</sequence>
<feature type="region of interest" description="Disordered" evidence="1">
    <location>
        <begin position="28"/>
        <end position="52"/>
    </location>
</feature>